<dbReference type="InterPro" id="IPR037045">
    <property type="entry name" value="S8pro/Inhibitor_I9_sf"/>
</dbReference>
<evidence type="ECO:0000256" key="12">
    <source>
        <dbReference type="SAM" id="SignalP"/>
    </source>
</evidence>
<dbReference type="PANTHER" id="PTHR43806:SF11">
    <property type="entry name" value="CEREVISIN-RELATED"/>
    <property type="match status" value="1"/>
</dbReference>
<dbReference type="Pfam" id="PF01471">
    <property type="entry name" value="PG_binding_1"/>
    <property type="match status" value="4"/>
</dbReference>
<evidence type="ECO:0000256" key="11">
    <source>
        <dbReference type="RuleBase" id="RU003355"/>
    </source>
</evidence>
<dbReference type="InterPro" id="IPR036365">
    <property type="entry name" value="PGBD-like_sf"/>
</dbReference>
<dbReference type="GO" id="GO:0005576">
    <property type="term" value="C:extracellular region"/>
    <property type="evidence" value="ECO:0007669"/>
    <property type="project" value="UniProtKB-SubCell"/>
</dbReference>
<sequence>MRKVFIFPLLFLVVFLILLPQAWAETSTEKVIIVYHDDIDESLITDLDGQIDQTYHQVSTIIAELPNEEAKMLLQQNDKVLSVEVDQIIQINSQIQNWGIEKVHAAAAWELEYTGKGINIAIIDTGIAVHKDLTIAGGVSFLPDSTSYNDENGHGTHIAGIIAAQNNGNGISGVAPNANIFAVKALDENGQGLVSRIVAGVDWAITNNMDIINISLGTSQESLSLKNIVNKAYDKGVLVVAAAGNNGNQQGTGNTVQYPAIYPSVIAVSAIDSLERRPSFSATGSAIEVTAPGVNIYSTHLNNGYVNMSGTSMAAPFVSGVLALLIEANPTLSHIQIREKLQQSALDIGSVGRDPLFGFGIVQAPKILELKEGDRLPEVIQLKLDLERANFFISSNPTNWFGPVTTQKVREFQTVFGLNETGIADRTTLLTLKKVINGEITRPPVINQILKEGDNHPDVIRLKLDLEKVGFRVSVTPTSWYGPITTQKVREFQAVFGLKETGVADSTTLLTLKKVINGEITRSPIPEKVLKEGDRRPEVTQLKLDLEKVGFQVSATPTNWYGPITTQKVREFQKAFLLPVTGVTNSETLTTLRKAINGEILFLQEGDRRSEVIQLKLDLEKAGFSVSSNPTNWFGPITTEQVMKFQAKHKLPVDGLASPLLLGKLMEVNQNR</sequence>
<evidence type="ECO:0000313" key="15">
    <source>
        <dbReference type="EMBL" id="OIJ22339.1"/>
    </source>
</evidence>
<feature type="signal peptide" evidence="12">
    <location>
        <begin position="1"/>
        <end position="24"/>
    </location>
</feature>
<gene>
    <name evidence="15" type="ORF">BKP45_06785</name>
</gene>
<comment type="similarity">
    <text evidence="3 10 11">Belongs to the peptidase S8 family.</text>
</comment>
<proteinExistence type="inferred from homology"/>
<evidence type="ECO:0000256" key="5">
    <source>
        <dbReference type="ARBA" id="ARBA00022670"/>
    </source>
</evidence>
<feature type="domain" description="Peptidoglycan binding-like" evidence="14">
    <location>
        <begin position="377"/>
        <end position="429"/>
    </location>
</feature>
<evidence type="ECO:0000256" key="4">
    <source>
        <dbReference type="ARBA" id="ARBA00022525"/>
    </source>
</evidence>
<dbReference type="InterPro" id="IPR000209">
    <property type="entry name" value="Peptidase_S8/S53_dom"/>
</dbReference>
<feature type="active site" description="Charge relay system" evidence="10">
    <location>
        <position position="312"/>
    </location>
</feature>
<evidence type="ECO:0000256" key="7">
    <source>
        <dbReference type="ARBA" id="ARBA00022801"/>
    </source>
</evidence>
<feature type="domain" description="Peptidase S8/S53" evidence="13">
    <location>
        <begin position="115"/>
        <end position="360"/>
    </location>
</feature>
<feature type="chain" id="PRO_5010376610" description="Peptidase S8/S53 domain-containing protein" evidence="12">
    <location>
        <begin position="25"/>
        <end position="672"/>
    </location>
</feature>
<dbReference type="PROSITE" id="PS00136">
    <property type="entry name" value="SUBTILASE_ASP"/>
    <property type="match status" value="1"/>
</dbReference>
<dbReference type="PROSITE" id="PS00137">
    <property type="entry name" value="SUBTILASE_HIS"/>
    <property type="match status" value="1"/>
</dbReference>
<dbReference type="InterPro" id="IPR015500">
    <property type="entry name" value="Peptidase_S8_subtilisin-rel"/>
</dbReference>
<keyword evidence="6" id="KW-0479">Metal-binding</keyword>
<dbReference type="STRING" id="472963.BKP45_06785"/>
<evidence type="ECO:0000256" key="2">
    <source>
        <dbReference type="ARBA" id="ARBA00004613"/>
    </source>
</evidence>
<dbReference type="InterPro" id="IPR023827">
    <property type="entry name" value="Peptidase_S8_Asp-AS"/>
</dbReference>
<dbReference type="CDD" id="cd07477">
    <property type="entry name" value="Peptidases_S8_Subtilisin_subset"/>
    <property type="match status" value="1"/>
</dbReference>
<feature type="active site" description="Charge relay system" evidence="10">
    <location>
        <position position="154"/>
    </location>
</feature>
<dbReference type="GO" id="GO:0006508">
    <property type="term" value="P:proteolysis"/>
    <property type="evidence" value="ECO:0007669"/>
    <property type="project" value="UniProtKB-KW"/>
</dbReference>
<feature type="domain" description="Peptidoglycan binding-like" evidence="14">
    <location>
        <begin position="535"/>
        <end position="592"/>
    </location>
</feature>
<keyword evidence="9" id="KW-0106">Calcium</keyword>
<evidence type="ECO:0000313" key="16">
    <source>
        <dbReference type="Proteomes" id="UP000180057"/>
    </source>
</evidence>
<name>A0A1S2MCE6_9BACI</name>
<dbReference type="RefSeq" id="WP_071388894.1">
    <property type="nucleotide sequence ID" value="NZ_MLQS01000001.1"/>
</dbReference>
<dbReference type="PRINTS" id="PR00723">
    <property type="entry name" value="SUBTILISIN"/>
</dbReference>
<keyword evidence="4" id="KW-0964">Secreted</keyword>
<keyword evidence="5 10" id="KW-0645">Protease</keyword>
<dbReference type="InterPro" id="IPR023828">
    <property type="entry name" value="Peptidase_S8_Ser-AS"/>
</dbReference>
<accession>A0A1S2MCE6</accession>
<feature type="active site" description="Charge relay system" evidence="10">
    <location>
        <position position="124"/>
    </location>
</feature>
<evidence type="ECO:0000256" key="10">
    <source>
        <dbReference type="PROSITE-ProRule" id="PRU01240"/>
    </source>
</evidence>
<dbReference type="InterPro" id="IPR050131">
    <property type="entry name" value="Peptidase_S8_subtilisin-like"/>
</dbReference>
<dbReference type="InterPro" id="IPR036366">
    <property type="entry name" value="PGBDSf"/>
</dbReference>
<dbReference type="Gene3D" id="3.40.50.200">
    <property type="entry name" value="Peptidase S8/S53 domain"/>
    <property type="match status" value="1"/>
</dbReference>
<dbReference type="PANTHER" id="PTHR43806">
    <property type="entry name" value="PEPTIDASE S8"/>
    <property type="match status" value="1"/>
</dbReference>
<evidence type="ECO:0008006" key="17">
    <source>
        <dbReference type="Google" id="ProtNLM"/>
    </source>
</evidence>
<dbReference type="GO" id="GO:0004252">
    <property type="term" value="F:serine-type endopeptidase activity"/>
    <property type="evidence" value="ECO:0007669"/>
    <property type="project" value="UniProtKB-UniRule"/>
</dbReference>
<dbReference type="Pfam" id="PF00082">
    <property type="entry name" value="Peptidase_S8"/>
    <property type="match status" value="1"/>
</dbReference>
<dbReference type="Gene3D" id="3.30.70.80">
    <property type="entry name" value="Peptidase S8 propeptide/proteinase inhibitor I9"/>
    <property type="match status" value="1"/>
</dbReference>
<dbReference type="SUPFAM" id="SSF52743">
    <property type="entry name" value="Subtilisin-like"/>
    <property type="match status" value="1"/>
</dbReference>
<keyword evidence="7 10" id="KW-0378">Hydrolase</keyword>
<evidence type="ECO:0000256" key="6">
    <source>
        <dbReference type="ARBA" id="ARBA00022723"/>
    </source>
</evidence>
<evidence type="ECO:0000259" key="14">
    <source>
        <dbReference type="Pfam" id="PF01471"/>
    </source>
</evidence>
<dbReference type="InterPro" id="IPR036852">
    <property type="entry name" value="Peptidase_S8/S53_dom_sf"/>
</dbReference>
<evidence type="ECO:0000256" key="1">
    <source>
        <dbReference type="ARBA" id="ARBA00001913"/>
    </source>
</evidence>
<reference evidence="15 16" key="1">
    <citation type="submission" date="2016-10" db="EMBL/GenBank/DDBJ databases">
        <title>Draft genome sequences of four alkaliphilic bacteria belonging to the Anaerobacillus genus.</title>
        <authorList>
            <person name="Bassil N.M."/>
            <person name="Lloyd J.R."/>
        </authorList>
    </citation>
    <scope>NUCLEOTIDE SEQUENCE [LARGE SCALE GENOMIC DNA]</scope>
    <source>
        <strain evidence="15 16">DSM 22531</strain>
    </source>
</reference>
<feature type="domain" description="Peptidoglycan binding-like" evidence="14">
    <location>
        <begin position="455"/>
        <end position="509"/>
    </location>
</feature>
<keyword evidence="12" id="KW-0732">Signal</keyword>
<comment type="subcellular location">
    <subcellularLocation>
        <location evidence="2">Secreted</location>
    </subcellularLocation>
</comment>
<comment type="cofactor">
    <cofactor evidence="1">
        <name>Ca(2+)</name>
        <dbReference type="ChEBI" id="CHEBI:29108"/>
    </cofactor>
</comment>
<keyword evidence="16" id="KW-1185">Reference proteome</keyword>
<keyword evidence="8 10" id="KW-0720">Serine protease</keyword>
<comment type="caution">
    <text evidence="15">The sequence shown here is derived from an EMBL/GenBank/DDBJ whole genome shotgun (WGS) entry which is preliminary data.</text>
</comment>
<dbReference type="PROSITE" id="PS00138">
    <property type="entry name" value="SUBTILASE_SER"/>
    <property type="match status" value="1"/>
</dbReference>
<evidence type="ECO:0000256" key="3">
    <source>
        <dbReference type="ARBA" id="ARBA00011073"/>
    </source>
</evidence>
<dbReference type="AlphaFoldDB" id="A0A1S2MCE6"/>
<dbReference type="EMBL" id="MLQS01000001">
    <property type="protein sequence ID" value="OIJ22339.1"/>
    <property type="molecule type" value="Genomic_DNA"/>
</dbReference>
<evidence type="ECO:0000256" key="8">
    <source>
        <dbReference type="ARBA" id="ARBA00022825"/>
    </source>
</evidence>
<evidence type="ECO:0000259" key="13">
    <source>
        <dbReference type="Pfam" id="PF00082"/>
    </source>
</evidence>
<evidence type="ECO:0000256" key="9">
    <source>
        <dbReference type="ARBA" id="ARBA00022837"/>
    </source>
</evidence>
<dbReference type="InterPro" id="IPR034202">
    <property type="entry name" value="Subtilisin_Carlsberg-like"/>
</dbReference>
<dbReference type="Gene3D" id="1.10.101.10">
    <property type="entry name" value="PGBD-like superfamily/PGBD"/>
    <property type="match status" value="4"/>
</dbReference>
<protein>
    <recommendedName>
        <fullName evidence="17">Peptidase S8/S53 domain-containing protein</fullName>
    </recommendedName>
</protein>
<feature type="domain" description="Peptidoglycan binding-like" evidence="14">
    <location>
        <begin position="609"/>
        <end position="665"/>
    </location>
</feature>
<dbReference type="InterPro" id="IPR002477">
    <property type="entry name" value="Peptidoglycan-bd-like"/>
</dbReference>
<organism evidence="15 16">
    <name type="scientific">Anaerobacillus alkalidiazotrophicus</name>
    <dbReference type="NCBI Taxonomy" id="472963"/>
    <lineage>
        <taxon>Bacteria</taxon>
        <taxon>Bacillati</taxon>
        <taxon>Bacillota</taxon>
        <taxon>Bacilli</taxon>
        <taxon>Bacillales</taxon>
        <taxon>Bacillaceae</taxon>
        <taxon>Anaerobacillus</taxon>
    </lineage>
</organism>
<dbReference type="PROSITE" id="PS51892">
    <property type="entry name" value="SUBTILASE"/>
    <property type="match status" value="1"/>
</dbReference>
<dbReference type="InterPro" id="IPR022398">
    <property type="entry name" value="Peptidase_S8_His-AS"/>
</dbReference>
<dbReference type="GO" id="GO:0046872">
    <property type="term" value="F:metal ion binding"/>
    <property type="evidence" value="ECO:0007669"/>
    <property type="project" value="UniProtKB-KW"/>
</dbReference>
<dbReference type="Proteomes" id="UP000180057">
    <property type="component" value="Unassembled WGS sequence"/>
</dbReference>
<dbReference type="SUPFAM" id="SSF47090">
    <property type="entry name" value="PGBD-like"/>
    <property type="match status" value="4"/>
</dbReference>
<dbReference type="OrthoDB" id="9798386at2"/>